<sequence>MAHIAKSEFSDAVQRSVDELGENTRPTDQRTSCALLWTSDERLCTRLRSRLDEGHAESTPTHARTSSQTQSRDALDAWGLPCGNHSHRRTLKNLLLRRHLTFSMANETVRIQCTAKILQSFEDALEELEPRCKSFRRTFGLGPWPEYDRPSLTPTHIWCSTPDG</sequence>
<evidence type="ECO:0000313" key="3">
    <source>
        <dbReference type="Proteomes" id="UP000313359"/>
    </source>
</evidence>
<dbReference type="EMBL" id="ML122265">
    <property type="protein sequence ID" value="RPD60463.1"/>
    <property type="molecule type" value="Genomic_DNA"/>
</dbReference>
<evidence type="ECO:0000313" key="2">
    <source>
        <dbReference type="EMBL" id="RPD60463.1"/>
    </source>
</evidence>
<reference evidence="2" key="1">
    <citation type="journal article" date="2018" name="Genome Biol. Evol.">
        <title>Genomics and development of Lentinus tigrinus, a white-rot wood-decaying mushroom with dimorphic fruiting bodies.</title>
        <authorList>
            <person name="Wu B."/>
            <person name="Xu Z."/>
            <person name="Knudson A."/>
            <person name="Carlson A."/>
            <person name="Chen N."/>
            <person name="Kovaka S."/>
            <person name="LaButti K."/>
            <person name="Lipzen A."/>
            <person name="Pennachio C."/>
            <person name="Riley R."/>
            <person name="Schakwitz W."/>
            <person name="Umezawa K."/>
            <person name="Ohm R.A."/>
            <person name="Grigoriev I.V."/>
            <person name="Nagy L.G."/>
            <person name="Gibbons J."/>
            <person name="Hibbett D."/>
        </authorList>
    </citation>
    <scope>NUCLEOTIDE SEQUENCE [LARGE SCALE GENOMIC DNA]</scope>
    <source>
        <strain evidence="2">ALCF2SS1-6</strain>
    </source>
</reference>
<dbReference type="Proteomes" id="UP000313359">
    <property type="component" value="Unassembled WGS sequence"/>
</dbReference>
<keyword evidence="3" id="KW-1185">Reference proteome</keyword>
<accession>A0A5C2S9G7</accession>
<dbReference type="AlphaFoldDB" id="A0A5C2S9G7"/>
<feature type="compositionally biased region" description="Polar residues" evidence="1">
    <location>
        <begin position="58"/>
        <end position="72"/>
    </location>
</feature>
<organism evidence="2 3">
    <name type="scientific">Lentinus tigrinus ALCF2SS1-6</name>
    <dbReference type="NCBI Taxonomy" id="1328759"/>
    <lineage>
        <taxon>Eukaryota</taxon>
        <taxon>Fungi</taxon>
        <taxon>Dikarya</taxon>
        <taxon>Basidiomycota</taxon>
        <taxon>Agaricomycotina</taxon>
        <taxon>Agaricomycetes</taxon>
        <taxon>Polyporales</taxon>
        <taxon>Polyporaceae</taxon>
        <taxon>Lentinus</taxon>
    </lineage>
</organism>
<protein>
    <submittedName>
        <fullName evidence="2">Uncharacterized protein</fullName>
    </submittedName>
</protein>
<name>A0A5C2S9G7_9APHY</name>
<feature type="region of interest" description="Disordered" evidence="1">
    <location>
        <begin position="51"/>
        <end position="72"/>
    </location>
</feature>
<gene>
    <name evidence="2" type="ORF">L227DRAFT_88094</name>
</gene>
<proteinExistence type="predicted"/>
<evidence type="ECO:0000256" key="1">
    <source>
        <dbReference type="SAM" id="MobiDB-lite"/>
    </source>
</evidence>